<gene>
    <name evidence="5" type="ORF">DC20_20090</name>
</gene>
<proteinExistence type="predicted"/>
<dbReference type="PANTHER" id="PTHR11586:SF37">
    <property type="entry name" value="TRNA-BINDING DOMAIN-CONTAINING PROTEIN"/>
    <property type="match status" value="1"/>
</dbReference>
<name>A0A0P0C753_9BACT</name>
<dbReference type="SUPFAM" id="SSF50249">
    <property type="entry name" value="Nucleic acid-binding proteins"/>
    <property type="match status" value="1"/>
</dbReference>
<dbReference type="RefSeq" id="WP_062545484.1">
    <property type="nucleotide sequence ID" value="NZ_CP012643.1"/>
</dbReference>
<dbReference type="Gene3D" id="2.40.50.140">
    <property type="entry name" value="Nucleic acid-binding proteins"/>
    <property type="match status" value="1"/>
</dbReference>
<dbReference type="KEGG" id="rti:DC20_20090"/>
<evidence type="ECO:0000256" key="3">
    <source>
        <dbReference type="PROSITE-ProRule" id="PRU00209"/>
    </source>
</evidence>
<keyword evidence="1 3" id="KW-0820">tRNA-binding</keyword>
<dbReference type="GO" id="GO:0000049">
    <property type="term" value="F:tRNA binding"/>
    <property type="evidence" value="ECO:0007669"/>
    <property type="project" value="UniProtKB-UniRule"/>
</dbReference>
<evidence type="ECO:0000259" key="4">
    <source>
        <dbReference type="PROSITE" id="PS50886"/>
    </source>
</evidence>
<dbReference type="FunFam" id="2.40.50.140:FF:000165">
    <property type="entry name" value="Chaperone CsaA"/>
    <property type="match status" value="1"/>
</dbReference>
<keyword evidence="2 3" id="KW-0694">RNA-binding</keyword>
<dbReference type="Pfam" id="PF01588">
    <property type="entry name" value="tRNA_bind"/>
    <property type="match status" value="1"/>
</dbReference>
<dbReference type="NCBIfam" id="TIGR02222">
    <property type="entry name" value="chap_CsaA"/>
    <property type="match status" value="1"/>
</dbReference>
<keyword evidence="6" id="KW-1185">Reference proteome</keyword>
<evidence type="ECO:0000256" key="1">
    <source>
        <dbReference type="ARBA" id="ARBA00022555"/>
    </source>
</evidence>
<accession>A0A0P0C753</accession>
<reference evidence="5 6" key="1">
    <citation type="submission" date="2015-08" db="EMBL/GenBank/DDBJ databases">
        <title>Complete genome sequence of Rufibacter tibetensis strain 1351t, a radiation-resistant bacterium from tibet plateau.</title>
        <authorList>
            <person name="Dai J."/>
        </authorList>
    </citation>
    <scope>NUCLEOTIDE SEQUENCE [LARGE SCALE GENOMIC DNA]</scope>
    <source>
        <strain evidence="5 6">1351</strain>
    </source>
</reference>
<dbReference type="InterPro" id="IPR002547">
    <property type="entry name" value="tRNA-bd_dom"/>
</dbReference>
<feature type="domain" description="TRNA-binding" evidence="4">
    <location>
        <begin position="9"/>
        <end position="112"/>
    </location>
</feature>
<dbReference type="EMBL" id="CP012643">
    <property type="protein sequence ID" value="ALJ00868.1"/>
    <property type="molecule type" value="Genomic_DNA"/>
</dbReference>
<dbReference type="InterPro" id="IPR012340">
    <property type="entry name" value="NA-bd_OB-fold"/>
</dbReference>
<dbReference type="NCBIfam" id="NF007495">
    <property type="entry name" value="PRK10089.1-4"/>
    <property type="match status" value="1"/>
</dbReference>
<dbReference type="PATRIC" id="fig|512763.3.peg.4411"/>
<dbReference type="PANTHER" id="PTHR11586">
    <property type="entry name" value="TRNA-AMINOACYLATION COFACTOR ARC1 FAMILY MEMBER"/>
    <property type="match status" value="1"/>
</dbReference>
<dbReference type="InterPro" id="IPR051270">
    <property type="entry name" value="Tyrosine-tRNA_ligase_regulator"/>
</dbReference>
<organism evidence="5 6">
    <name type="scientific">Rufibacter tibetensis</name>
    <dbReference type="NCBI Taxonomy" id="512763"/>
    <lineage>
        <taxon>Bacteria</taxon>
        <taxon>Pseudomonadati</taxon>
        <taxon>Bacteroidota</taxon>
        <taxon>Cytophagia</taxon>
        <taxon>Cytophagales</taxon>
        <taxon>Hymenobacteraceae</taxon>
        <taxon>Rufibacter</taxon>
    </lineage>
</organism>
<sequence>MENKIIWEQFTAVDLRVGTIVEASAFPEARKPAYKLRVDLGELGIKKSSAQITQRYTVEELVGKQVICVTNFPSKQIGPWLSEVLVTGFEDEEGFIVLAQPQAPVPNGKRLI</sequence>
<dbReference type="OrthoDB" id="9794564at2"/>
<dbReference type="STRING" id="512763.DC20_20090"/>
<dbReference type="AlphaFoldDB" id="A0A0P0C753"/>
<dbReference type="InterPro" id="IPR008231">
    <property type="entry name" value="CsaA"/>
</dbReference>
<evidence type="ECO:0000256" key="2">
    <source>
        <dbReference type="ARBA" id="ARBA00022884"/>
    </source>
</evidence>
<dbReference type="CDD" id="cd02798">
    <property type="entry name" value="tRNA_bind_CsaA"/>
    <property type="match status" value="1"/>
</dbReference>
<evidence type="ECO:0000313" key="6">
    <source>
        <dbReference type="Proteomes" id="UP000061382"/>
    </source>
</evidence>
<dbReference type="NCBIfam" id="NF007494">
    <property type="entry name" value="PRK10089.1-3"/>
    <property type="match status" value="1"/>
</dbReference>
<evidence type="ECO:0000313" key="5">
    <source>
        <dbReference type="EMBL" id="ALJ00868.1"/>
    </source>
</evidence>
<dbReference type="Proteomes" id="UP000061382">
    <property type="component" value="Chromosome"/>
</dbReference>
<protein>
    <submittedName>
        <fullName evidence="5">tRNA-binding protein</fullName>
    </submittedName>
</protein>
<dbReference type="PROSITE" id="PS50886">
    <property type="entry name" value="TRBD"/>
    <property type="match status" value="1"/>
</dbReference>